<evidence type="ECO:0000313" key="11">
    <source>
        <dbReference type="Proteomes" id="UP001379533"/>
    </source>
</evidence>
<dbReference type="Pfam" id="PF00441">
    <property type="entry name" value="Acyl-CoA_dh_1"/>
    <property type="match status" value="1"/>
</dbReference>
<evidence type="ECO:0000259" key="8">
    <source>
        <dbReference type="Pfam" id="PF02770"/>
    </source>
</evidence>
<dbReference type="Proteomes" id="UP001379533">
    <property type="component" value="Chromosome"/>
</dbReference>
<dbReference type="InterPro" id="IPR006091">
    <property type="entry name" value="Acyl-CoA_Oxase/DH_mid-dom"/>
</dbReference>
<dbReference type="Gene3D" id="2.40.110.10">
    <property type="entry name" value="Butyryl-CoA Dehydrogenase, subunit A, domain 2"/>
    <property type="match status" value="1"/>
</dbReference>
<evidence type="ECO:0000259" key="7">
    <source>
        <dbReference type="Pfam" id="PF00441"/>
    </source>
</evidence>
<dbReference type="EMBL" id="CP089982">
    <property type="protein sequence ID" value="WXA89929.1"/>
    <property type="molecule type" value="Genomic_DNA"/>
</dbReference>
<comment type="cofactor">
    <cofactor evidence="1 6">
        <name>FAD</name>
        <dbReference type="ChEBI" id="CHEBI:57692"/>
    </cofactor>
</comment>
<evidence type="ECO:0000259" key="9">
    <source>
        <dbReference type="Pfam" id="PF02771"/>
    </source>
</evidence>
<evidence type="ECO:0000256" key="4">
    <source>
        <dbReference type="ARBA" id="ARBA00022827"/>
    </source>
</evidence>
<proteinExistence type="inferred from homology"/>
<evidence type="ECO:0000256" key="2">
    <source>
        <dbReference type="ARBA" id="ARBA00009347"/>
    </source>
</evidence>
<keyword evidence="3 6" id="KW-0285">Flavoprotein</keyword>
<dbReference type="PANTHER" id="PTHR48083">
    <property type="entry name" value="MEDIUM-CHAIN SPECIFIC ACYL-COA DEHYDROGENASE, MITOCHONDRIAL-RELATED"/>
    <property type="match status" value="1"/>
</dbReference>
<keyword evidence="4 6" id="KW-0274">FAD</keyword>
<feature type="domain" description="Acyl-CoA oxidase/dehydrogenase middle" evidence="8">
    <location>
        <begin position="118"/>
        <end position="215"/>
    </location>
</feature>
<evidence type="ECO:0000256" key="6">
    <source>
        <dbReference type="RuleBase" id="RU362125"/>
    </source>
</evidence>
<dbReference type="InterPro" id="IPR036250">
    <property type="entry name" value="AcylCo_DH-like_C"/>
</dbReference>
<comment type="similarity">
    <text evidence="2 6">Belongs to the acyl-CoA dehydrogenase family.</text>
</comment>
<dbReference type="InterPro" id="IPR046373">
    <property type="entry name" value="Acyl-CoA_Oxase/DH_mid-dom_sf"/>
</dbReference>
<keyword evidence="5 6" id="KW-0560">Oxidoreductase</keyword>
<dbReference type="InterPro" id="IPR013786">
    <property type="entry name" value="AcylCoA_DH/ox_N"/>
</dbReference>
<evidence type="ECO:0000256" key="1">
    <source>
        <dbReference type="ARBA" id="ARBA00001974"/>
    </source>
</evidence>
<dbReference type="InterPro" id="IPR050741">
    <property type="entry name" value="Acyl-CoA_dehydrogenase"/>
</dbReference>
<dbReference type="InterPro" id="IPR037069">
    <property type="entry name" value="AcylCoA_DH/ox_N_sf"/>
</dbReference>
<dbReference type="InterPro" id="IPR009075">
    <property type="entry name" value="AcylCo_DH/oxidase_C"/>
</dbReference>
<evidence type="ECO:0000256" key="3">
    <source>
        <dbReference type="ARBA" id="ARBA00022630"/>
    </source>
</evidence>
<dbReference type="Gene3D" id="1.20.140.10">
    <property type="entry name" value="Butyryl-CoA Dehydrogenase, subunit A, domain 3"/>
    <property type="match status" value="1"/>
</dbReference>
<dbReference type="SUPFAM" id="SSF56645">
    <property type="entry name" value="Acyl-CoA dehydrogenase NM domain-like"/>
    <property type="match status" value="1"/>
</dbReference>
<accession>A0ABZ2JVX6</accession>
<organism evidence="10 11">
    <name type="scientific">Pendulispora brunnea</name>
    <dbReference type="NCBI Taxonomy" id="2905690"/>
    <lineage>
        <taxon>Bacteria</taxon>
        <taxon>Pseudomonadati</taxon>
        <taxon>Myxococcota</taxon>
        <taxon>Myxococcia</taxon>
        <taxon>Myxococcales</taxon>
        <taxon>Sorangiineae</taxon>
        <taxon>Pendulisporaceae</taxon>
        <taxon>Pendulispora</taxon>
    </lineage>
</organism>
<sequence length="379" mass="41134">MNTPYFDAEHREVRARVRAALARVVLPNAEAWEASGHIPIEGWRALGREGLLGFGHAGSAFLESAILLEELGRTGYAGIRASVGVHAYMALSYLELFGTAEQRDAYLPGARRGERILALAITEAHAGSDLRHLQTRAEPVDDGYRVSGEKHYVTNGSQADVFVTVVRSGDKPAGKGLTGASLLLIDAKSPGVTRSPMPLACYRSADVCQVTFDGVFVPANRLIGRKERALMHLMHALDFERLCAGLLAVGGVGHCLDLLDRFVREHQIKDAPLAANQAVRHRLSEHDADFELVRHYAYHAAWLHARGELDTRTASIVKLKATELAVTAAQTCLQYHGARGYLAGAAPARIYRDAMAGTIAAGASELMRDMIFETNGHQP</sequence>
<dbReference type="Pfam" id="PF02770">
    <property type="entry name" value="Acyl-CoA_dh_M"/>
    <property type="match status" value="1"/>
</dbReference>
<dbReference type="SUPFAM" id="SSF47203">
    <property type="entry name" value="Acyl-CoA dehydrogenase C-terminal domain-like"/>
    <property type="match status" value="1"/>
</dbReference>
<dbReference type="Gene3D" id="1.10.540.10">
    <property type="entry name" value="Acyl-CoA dehydrogenase/oxidase, N-terminal domain"/>
    <property type="match status" value="1"/>
</dbReference>
<name>A0ABZ2JVX6_9BACT</name>
<evidence type="ECO:0000313" key="10">
    <source>
        <dbReference type="EMBL" id="WXA89929.1"/>
    </source>
</evidence>
<dbReference type="InterPro" id="IPR009100">
    <property type="entry name" value="AcylCoA_DH/oxidase_NM_dom_sf"/>
</dbReference>
<reference evidence="10 11" key="1">
    <citation type="submission" date="2021-12" db="EMBL/GenBank/DDBJ databases">
        <title>Discovery of the Pendulisporaceae a myxobacterial family with distinct sporulation behavior and unique specialized metabolism.</title>
        <authorList>
            <person name="Garcia R."/>
            <person name="Popoff A."/>
            <person name="Bader C.D."/>
            <person name="Loehr J."/>
            <person name="Walesch S."/>
            <person name="Walt C."/>
            <person name="Boldt J."/>
            <person name="Bunk B."/>
            <person name="Haeckl F.J.F.P.J."/>
            <person name="Gunesch A.P."/>
            <person name="Birkelbach J."/>
            <person name="Nuebel U."/>
            <person name="Pietschmann T."/>
            <person name="Bach T."/>
            <person name="Mueller R."/>
        </authorList>
    </citation>
    <scope>NUCLEOTIDE SEQUENCE [LARGE SCALE GENOMIC DNA]</scope>
    <source>
        <strain evidence="10 11">MSr12523</strain>
    </source>
</reference>
<protein>
    <submittedName>
        <fullName evidence="10">Acyl-CoA dehydrogenase family protein</fullName>
    </submittedName>
</protein>
<feature type="domain" description="Acyl-CoA dehydrogenase/oxidase N-terminal" evidence="9">
    <location>
        <begin position="8"/>
        <end position="114"/>
    </location>
</feature>
<dbReference type="RefSeq" id="WP_394840542.1">
    <property type="nucleotide sequence ID" value="NZ_CP089982.1"/>
</dbReference>
<gene>
    <name evidence="10" type="ORF">LZC95_25920</name>
</gene>
<evidence type="ECO:0000256" key="5">
    <source>
        <dbReference type="ARBA" id="ARBA00023002"/>
    </source>
</evidence>
<dbReference type="PANTHER" id="PTHR48083:SF2">
    <property type="entry name" value="MEDIUM-CHAIN SPECIFIC ACYL-COA DEHYDROGENASE, MITOCHONDRIAL"/>
    <property type="match status" value="1"/>
</dbReference>
<dbReference type="Pfam" id="PF02771">
    <property type="entry name" value="Acyl-CoA_dh_N"/>
    <property type="match status" value="1"/>
</dbReference>
<feature type="domain" description="Acyl-CoA dehydrogenase/oxidase C-terminal" evidence="7">
    <location>
        <begin position="233"/>
        <end position="372"/>
    </location>
</feature>
<keyword evidence="11" id="KW-1185">Reference proteome</keyword>